<keyword evidence="6" id="KW-0028">Amino-acid biosynthesis</keyword>
<dbReference type="GO" id="GO:0051287">
    <property type="term" value="F:NAD binding"/>
    <property type="evidence" value="ECO:0007669"/>
    <property type="project" value="InterPro"/>
</dbReference>
<dbReference type="Pfam" id="PF00180">
    <property type="entry name" value="Iso_dh"/>
    <property type="match status" value="1"/>
</dbReference>
<dbReference type="PANTHER" id="PTHR42979">
    <property type="entry name" value="3-ISOPROPYLMALATE DEHYDROGENASE"/>
    <property type="match status" value="1"/>
</dbReference>
<dbReference type="PROSITE" id="PS00470">
    <property type="entry name" value="IDH_IMDH"/>
    <property type="match status" value="1"/>
</dbReference>
<feature type="domain" description="Isopropylmalate dehydrogenase-like" evidence="15">
    <location>
        <begin position="7"/>
        <end position="365"/>
    </location>
</feature>
<comment type="pathway">
    <text evidence="14">Amino-acid biosynthesis; L-leucine biosynthesis; L-leucine from 3-methyl-2-oxobutanoate: step 3/4.</text>
</comment>
<dbReference type="GO" id="GO:0005829">
    <property type="term" value="C:cytosol"/>
    <property type="evidence" value="ECO:0007669"/>
    <property type="project" value="EnsemblFungi"/>
</dbReference>
<comment type="function">
    <text evidence="14">Catalyzes the oxidation of 3-carboxy-2-hydroxy-4-methylpentanoate (3-isopropylmalate) to 3-carboxy-4-methyl-2-oxopentanoate. The product decarboxylates to 4-methyl-2 oxopentanoate.</text>
</comment>
<dbReference type="Proteomes" id="UP000053201">
    <property type="component" value="Unassembled WGS sequence"/>
</dbReference>
<keyword evidence="9 13" id="KW-0560">Oxidoreductase</keyword>
<dbReference type="OrthoDB" id="419183at2759"/>
<organism evidence="16 17">
    <name type="scientific">Spizellomyces punctatus (strain DAOM BR117)</name>
    <dbReference type="NCBI Taxonomy" id="645134"/>
    <lineage>
        <taxon>Eukaryota</taxon>
        <taxon>Fungi</taxon>
        <taxon>Fungi incertae sedis</taxon>
        <taxon>Chytridiomycota</taxon>
        <taxon>Chytridiomycota incertae sedis</taxon>
        <taxon>Chytridiomycetes</taxon>
        <taxon>Spizellomycetales</taxon>
        <taxon>Spizellomycetaceae</taxon>
        <taxon>Spizellomyces</taxon>
    </lineage>
</organism>
<accession>A0A0L0HM79</accession>
<evidence type="ECO:0000256" key="3">
    <source>
        <dbReference type="ARBA" id="ARBA00011738"/>
    </source>
</evidence>
<name>A0A0L0HM79_SPIPD</name>
<protein>
    <recommendedName>
        <fullName evidence="4 14">3-isopropylmalate dehydrogenase</fullName>
        <ecNumber evidence="4 14">1.1.1.85</ecNumber>
    </recommendedName>
</protein>
<comment type="similarity">
    <text evidence="2 13">Belongs to the isocitrate and isopropylmalate dehydrogenases family.</text>
</comment>
<dbReference type="InterPro" id="IPR004429">
    <property type="entry name" value="Isopropylmalate_DH"/>
</dbReference>
<evidence type="ECO:0000256" key="4">
    <source>
        <dbReference type="ARBA" id="ARBA00013101"/>
    </source>
</evidence>
<dbReference type="GeneID" id="27686225"/>
<dbReference type="VEuPathDB" id="FungiDB:SPPG_02655"/>
<keyword evidence="7 14" id="KW-0479">Metal-binding</keyword>
<evidence type="ECO:0000256" key="6">
    <source>
        <dbReference type="ARBA" id="ARBA00022605"/>
    </source>
</evidence>
<dbReference type="FunFam" id="3.40.718.10:FF:000006">
    <property type="entry name" value="3-isopropylmalate dehydrogenase"/>
    <property type="match status" value="1"/>
</dbReference>
<dbReference type="OMA" id="EYDLGAR"/>
<proteinExistence type="inferred from homology"/>
<dbReference type="InterPro" id="IPR019818">
    <property type="entry name" value="IsoCit/isopropylmalate_DH_CS"/>
</dbReference>
<evidence type="ECO:0000256" key="9">
    <source>
        <dbReference type="ARBA" id="ARBA00023002"/>
    </source>
</evidence>
<evidence type="ECO:0000259" key="15">
    <source>
        <dbReference type="SMART" id="SM01329"/>
    </source>
</evidence>
<evidence type="ECO:0000256" key="12">
    <source>
        <dbReference type="ARBA" id="ARBA00023304"/>
    </source>
</evidence>
<comment type="catalytic activity">
    <reaction evidence="14">
        <text>(2R,3S)-3-isopropylmalate + NAD(+) = 4-methyl-2-oxopentanoate + CO2 + NADH</text>
        <dbReference type="Rhea" id="RHEA:32271"/>
        <dbReference type="ChEBI" id="CHEBI:16526"/>
        <dbReference type="ChEBI" id="CHEBI:17865"/>
        <dbReference type="ChEBI" id="CHEBI:35121"/>
        <dbReference type="ChEBI" id="CHEBI:57540"/>
        <dbReference type="ChEBI" id="CHEBI:57945"/>
        <dbReference type="EC" id="1.1.1.85"/>
    </reaction>
</comment>
<dbReference type="AlphaFoldDB" id="A0A0L0HM79"/>
<comment type="cofactor">
    <cofactor evidence="1">
        <name>Mn(2+)</name>
        <dbReference type="ChEBI" id="CHEBI:29035"/>
    </cofactor>
</comment>
<dbReference type="GO" id="GO:0006097">
    <property type="term" value="P:glyoxylate cycle"/>
    <property type="evidence" value="ECO:0007669"/>
    <property type="project" value="EnsemblFungi"/>
</dbReference>
<dbReference type="NCBIfam" id="TIGR00169">
    <property type="entry name" value="leuB"/>
    <property type="match status" value="1"/>
</dbReference>
<dbReference type="eggNOG" id="KOG0786">
    <property type="taxonomic scope" value="Eukaryota"/>
</dbReference>
<evidence type="ECO:0000256" key="11">
    <source>
        <dbReference type="ARBA" id="ARBA00023211"/>
    </source>
</evidence>
<evidence type="ECO:0000256" key="7">
    <source>
        <dbReference type="ARBA" id="ARBA00022723"/>
    </source>
</evidence>
<comment type="cofactor">
    <cofactor evidence="14">
        <name>Mg(2+)</name>
        <dbReference type="ChEBI" id="CHEBI:18420"/>
    </cofactor>
    <cofactor evidence="14">
        <name>Mn(2+)</name>
        <dbReference type="ChEBI" id="CHEBI:29035"/>
    </cofactor>
    <text evidence="14">Binds 1 Mg(2+) or Mn(2+) ion per subunit.</text>
</comment>
<keyword evidence="12 14" id="KW-0100">Branched-chain amino acid biosynthesis</keyword>
<dbReference type="FunCoup" id="A0A0L0HM79">
    <property type="interactions" value="205"/>
</dbReference>
<dbReference type="UniPathway" id="UPA00048">
    <property type="reaction ID" value="UER00072"/>
</dbReference>
<evidence type="ECO:0000256" key="1">
    <source>
        <dbReference type="ARBA" id="ARBA00001936"/>
    </source>
</evidence>
<keyword evidence="17" id="KW-1185">Reference proteome</keyword>
<evidence type="ECO:0000256" key="13">
    <source>
        <dbReference type="RuleBase" id="RU004443"/>
    </source>
</evidence>
<comment type="subunit">
    <text evidence="3 14">Homodimer.</text>
</comment>
<keyword evidence="11" id="KW-0464">Manganese</keyword>
<keyword evidence="10 14" id="KW-0520">NAD</keyword>
<dbReference type="STRING" id="645134.A0A0L0HM79"/>
<gene>
    <name evidence="16" type="ORF">SPPG_02655</name>
</gene>
<dbReference type="GO" id="GO:0009098">
    <property type="term" value="P:L-leucine biosynthetic process"/>
    <property type="evidence" value="ECO:0007669"/>
    <property type="project" value="UniProtKB-UniPathway"/>
</dbReference>
<evidence type="ECO:0000256" key="10">
    <source>
        <dbReference type="ARBA" id="ARBA00023027"/>
    </source>
</evidence>
<evidence type="ECO:0000256" key="5">
    <source>
        <dbReference type="ARBA" id="ARBA00022430"/>
    </source>
</evidence>
<dbReference type="Gene3D" id="3.40.718.10">
    <property type="entry name" value="Isopropylmalate Dehydrogenase"/>
    <property type="match status" value="1"/>
</dbReference>
<dbReference type="InParanoid" id="A0A0L0HM79"/>
<dbReference type="GO" id="GO:0000287">
    <property type="term" value="F:magnesium ion binding"/>
    <property type="evidence" value="ECO:0007669"/>
    <property type="project" value="InterPro"/>
</dbReference>
<dbReference type="PANTHER" id="PTHR42979:SF1">
    <property type="entry name" value="3-ISOPROPYLMALATE DEHYDROGENASE"/>
    <property type="match status" value="1"/>
</dbReference>
<dbReference type="GO" id="GO:0003862">
    <property type="term" value="F:3-isopropylmalate dehydrogenase activity"/>
    <property type="evidence" value="ECO:0007669"/>
    <property type="project" value="UniProtKB-EC"/>
</dbReference>
<dbReference type="SUPFAM" id="SSF53659">
    <property type="entry name" value="Isocitrate/Isopropylmalate dehydrogenase-like"/>
    <property type="match status" value="1"/>
</dbReference>
<evidence type="ECO:0000256" key="14">
    <source>
        <dbReference type="RuleBase" id="RU004445"/>
    </source>
</evidence>
<sequence length="379" mass="40272">MSTNQTTIVLLPGDGIGPEIVAEARRVLEIVAELRGKATGLSFQFKEELIGGSAIDATGSPLPDQTLASCKAASAVLLGAVGGPQWPRPATAENPNPPRPEAGLLKLRKELDLYANIRPCIFPGKSLLKHSPLKEEVVQGCNFTVVRELTGGIYFGRRQEETDGVAWDTMEYSVAEIQRITRIAASLSLLHDPPLPITSIDKANVLATSRLWRKVVTETLSKEYPTIPLSHNLVDSAAMLLVKDPRKLNGVVLTENMFGDILSDEASVIPGSLGLLPSASLSGWGNKSVGLYEPIHGSAPDIAGLGIANPIGTILSAALLLQYSLGLDREAQAIEAAVARVLDESGLRTKDLGGNVGTREMGDAVAAALREELEKLNRA</sequence>
<keyword evidence="5 14" id="KW-0432">Leucine biosynthesis</keyword>
<evidence type="ECO:0000256" key="2">
    <source>
        <dbReference type="ARBA" id="ARBA00007769"/>
    </source>
</evidence>
<evidence type="ECO:0000256" key="8">
    <source>
        <dbReference type="ARBA" id="ARBA00022842"/>
    </source>
</evidence>
<reference evidence="16 17" key="1">
    <citation type="submission" date="2009-08" db="EMBL/GenBank/DDBJ databases">
        <title>The Genome Sequence of Spizellomyces punctatus strain DAOM BR117.</title>
        <authorList>
            <consortium name="The Broad Institute Genome Sequencing Platform"/>
            <person name="Russ C."/>
            <person name="Cuomo C."/>
            <person name="Shea T."/>
            <person name="Young S.K."/>
            <person name="Zeng Q."/>
            <person name="Koehrsen M."/>
            <person name="Haas B."/>
            <person name="Borodovsky M."/>
            <person name="Guigo R."/>
            <person name="Alvarado L."/>
            <person name="Berlin A."/>
            <person name="Bochicchio J."/>
            <person name="Borenstein D."/>
            <person name="Chapman S."/>
            <person name="Chen Z."/>
            <person name="Engels R."/>
            <person name="Freedman E."/>
            <person name="Gellesch M."/>
            <person name="Goldberg J."/>
            <person name="Griggs A."/>
            <person name="Gujja S."/>
            <person name="Heiman D."/>
            <person name="Hepburn T."/>
            <person name="Howarth C."/>
            <person name="Jen D."/>
            <person name="Larson L."/>
            <person name="Lewis B."/>
            <person name="Mehta T."/>
            <person name="Park D."/>
            <person name="Pearson M."/>
            <person name="Roberts A."/>
            <person name="Saif S."/>
            <person name="Shenoy N."/>
            <person name="Sisk P."/>
            <person name="Stolte C."/>
            <person name="Sykes S."/>
            <person name="Thomson T."/>
            <person name="Walk T."/>
            <person name="White J."/>
            <person name="Yandava C."/>
            <person name="Burger G."/>
            <person name="Gray M.W."/>
            <person name="Holland P.W.H."/>
            <person name="King N."/>
            <person name="Lang F.B.F."/>
            <person name="Roger A.J."/>
            <person name="Ruiz-Trillo I."/>
            <person name="Lander E."/>
            <person name="Nusbaum C."/>
        </authorList>
    </citation>
    <scope>NUCLEOTIDE SEQUENCE [LARGE SCALE GENOMIC DNA]</scope>
    <source>
        <strain evidence="16 17">DAOM BR117</strain>
    </source>
</reference>
<dbReference type="InterPro" id="IPR024084">
    <property type="entry name" value="IsoPropMal-DH-like_dom"/>
</dbReference>
<keyword evidence="8" id="KW-0460">Magnesium</keyword>
<evidence type="ECO:0000313" key="16">
    <source>
        <dbReference type="EMBL" id="KND02163.1"/>
    </source>
</evidence>
<evidence type="ECO:0000313" key="17">
    <source>
        <dbReference type="Proteomes" id="UP000053201"/>
    </source>
</evidence>
<dbReference type="SMART" id="SM01329">
    <property type="entry name" value="Iso_dh"/>
    <property type="match status" value="1"/>
</dbReference>
<dbReference type="RefSeq" id="XP_016610202.1">
    <property type="nucleotide sequence ID" value="XM_016750937.1"/>
</dbReference>
<dbReference type="EMBL" id="KQ257453">
    <property type="protein sequence ID" value="KND02163.1"/>
    <property type="molecule type" value="Genomic_DNA"/>
</dbReference>
<dbReference type="EC" id="1.1.1.85" evidence="4 14"/>